<accession>G7E8Z6</accession>
<dbReference type="OMA" id="HEMDELG"/>
<dbReference type="InParanoid" id="G7E8Z6"/>
<keyword evidence="5" id="KW-0539">Nucleus</keyword>
<gene>
    <name evidence="9" type="primary">Mo06315</name>
    <name evidence="9" type="ORF">E5Q_06315</name>
</gene>
<dbReference type="GO" id="GO:0005634">
    <property type="term" value="C:nucleus"/>
    <property type="evidence" value="ECO:0007669"/>
    <property type="project" value="UniProtKB-SubCell"/>
</dbReference>
<comment type="subcellular location">
    <subcellularLocation>
        <location evidence="2">Cytoplasm</location>
    </subcellularLocation>
    <subcellularLocation>
        <location evidence="1">Nucleus</location>
    </subcellularLocation>
</comment>
<evidence type="ECO:0000313" key="10">
    <source>
        <dbReference type="Proteomes" id="UP000009131"/>
    </source>
</evidence>
<feature type="domain" description="Cyclin-D1-binding protein 1-like C-terminal" evidence="8">
    <location>
        <begin position="210"/>
        <end position="304"/>
    </location>
</feature>
<dbReference type="InterPro" id="IPR026907">
    <property type="entry name" value="GCIP-like"/>
</dbReference>
<evidence type="ECO:0000259" key="7">
    <source>
        <dbReference type="Pfam" id="PF13324"/>
    </source>
</evidence>
<evidence type="ECO:0000256" key="2">
    <source>
        <dbReference type="ARBA" id="ARBA00004496"/>
    </source>
</evidence>
<evidence type="ECO:0000256" key="1">
    <source>
        <dbReference type="ARBA" id="ARBA00004123"/>
    </source>
</evidence>
<comment type="similarity">
    <text evidence="3">Belongs to the CCNDBP1 family.</text>
</comment>
<dbReference type="Gene3D" id="1.20.1410.10">
    <property type="entry name" value="I/LWEQ domain"/>
    <property type="match status" value="1"/>
</dbReference>
<dbReference type="RefSeq" id="XP_014568831.1">
    <property type="nucleotide sequence ID" value="XM_014713345.1"/>
</dbReference>
<reference evidence="9 10" key="1">
    <citation type="journal article" date="2011" name="J. Gen. Appl. Microbiol.">
        <title>Draft genome sequencing of the enigmatic basidiomycete Mixia osmundae.</title>
        <authorList>
            <person name="Nishida H."/>
            <person name="Nagatsuka Y."/>
            <person name="Sugiyama J."/>
        </authorList>
    </citation>
    <scope>NUCLEOTIDE SEQUENCE [LARGE SCALE GENOMIC DNA]</scope>
    <source>
        <strain evidence="10">CBS 9802 / IAM 14324 / JCM 22182 / KY 12970</strain>
    </source>
</reference>
<dbReference type="PANTHER" id="PTHR15492:SF1">
    <property type="entry name" value="CYCLIN-D1-BINDING PROTEIN 1"/>
    <property type="match status" value="1"/>
</dbReference>
<evidence type="ECO:0000259" key="8">
    <source>
        <dbReference type="Pfam" id="PF20936"/>
    </source>
</evidence>
<protein>
    <submittedName>
        <fullName evidence="9">Uncharacterized protein</fullName>
    </submittedName>
</protein>
<dbReference type="STRING" id="764103.G7E8Z6"/>
<proteinExistence type="inferred from homology"/>
<dbReference type="PANTHER" id="PTHR15492">
    <property type="entry name" value="CYCLIN D1-BINDING PROTEIN 1"/>
    <property type="match status" value="1"/>
</dbReference>
<dbReference type="Pfam" id="PF20936">
    <property type="entry name" value="GCIP_C"/>
    <property type="match status" value="1"/>
</dbReference>
<evidence type="ECO:0000256" key="6">
    <source>
        <dbReference type="ARBA" id="ARBA00023306"/>
    </source>
</evidence>
<dbReference type="InterPro" id="IPR049318">
    <property type="entry name" value="GCIP_C"/>
</dbReference>
<evidence type="ECO:0000256" key="3">
    <source>
        <dbReference type="ARBA" id="ARBA00008940"/>
    </source>
</evidence>
<keyword evidence="4" id="KW-0963">Cytoplasm</keyword>
<comment type="caution">
    <text evidence="9">The sequence shown here is derived from an EMBL/GenBank/DDBJ whole genome shotgun (WGS) entry which is preliminary data.</text>
</comment>
<evidence type="ECO:0000313" key="9">
    <source>
        <dbReference type="EMBL" id="GAA99614.1"/>
    </source>
</evidence>
<name>G7E8Z6_MIXOS</name>
<evidence type="ECO:0000256" key="5">
    <source>
        <dbReference type="ARBA" id="ARBA00023242"/>
    </source>
</evidence>
<dbReference type="Pfam" id="PF13324">
    <property type="entry name" value="GCIP_N"/>
    <property type="match status" value="1"/>
</dbReference>
<dbReference type="InterPro" id="IPR049317">
    <property type="entry name" value="GCIP-like_N"/>
</dbReference>
<dbReference type="AlphaFoldDB" id="G7E8Z6"/>
<reference evidence="9 10" key="2">
    <citation type="journal article" date="2012" name="Open Biol.">
        <title>Characteristics of nucleosomes and linker DNA regions on the genome of the basidiomycete Mixia osmundae revealed by mono- and dinucleosome mapping.</title>
        <authorList>
            <person name="Nishida H."/>
            <person name="Kondo S."/>
            <person name="Matsumoto T."/>
            <person name="Suzuki Y."/>
            <person name="Yoshikawa H."/>
            <person name="Taylor T.D."/>
            <person name="Sugiyama J."/>
        </authorList>
    </citation>
    <scope>NUCLEOTIDE SEQUENCE [LARGE SCALE GENOMIC DNA]</scope>
    <source>
        <strain evidence="10">CBS 9802 / IAM 14324 / JCM 22182 / KY 12970</strain>
    </source>
</reference>
<feature type="domain" description="Cyclin-D1-binding protein 1-like N-terminal" evidence="7">
    <location>
        <begin position="46"/>
        <end position="187"/>
    </location>
</feature>
<evidence type="ECO:0000256" key="4">
    <source>
        <dbReference type="ARBA" id="ARBA00022490"/>
    </source>
</evidence>
<keyword evidence="6" id="KW-0131">Cell cycle</keyword>
<dbReference type="HOGENOM" id="CLU_769625_0_0_1"/>
<dbReference type="Proteomes" id="UP000009131">
    <property type="component" value="Unassembled WGS sequence"/>
</dbReference>
<sequence>MSERHSAALLAAQLSQRCQTLLSDAHRAQQGDAPPMNALRHDSITLGKVLSKESNAISLGLKPPQESWKVPSELLRGWQSTVDKIGMLLAWTNAKATDLLRKELNFALYSLLEAIETFLASLSTLASTTAASSGSKRQDLLQATSRLWTSVEQLELVSTDEREALRKHWKASLGQLDDALLELEDWLGQSSTAQADDISTATHLEAMDHFDLDSDEELTEVERERAQAALTLLRLARLLLKRLITRSLADQLGASPPGDDVYKRLAGTANEIFAIFDDLAAALYGPQDLDELRDAAASLCKASQMLATDAVQLHDHDIVSDLASLDVSADKQKQTLSEPQWLQLCSRELGSAHARLLAIA</sequence>
<organism evidence="9 10">
    <name type="scientific">Mixia osmundae (strain CBS 9802 / IAM 14324 / JCM 22182 / KY 12970)</name>
    <dbReference type="NCBI Taxonomy" id="764103"/>
    <lineage>
        <taxon>Eukaryota</taxon>
        <taxon>Fungi</taxon>
        <taxon>Dikarya</taxon>
        <taxon>Basidiomycota</taxon>
        <taxon>Pucciniomycotina</taxon>
        <taxon>Mixiomycetes</taxon>
        <taxon>Mixiales</taxon>
        <taxon>Mixiaceae</taxon>
        <taxon>Mixia</taxon>
    </lineage>
</organism>
<keyword evidence="10" id="KW-1185">Reference proteome</keyword>
<dbReference type="GO" id="GO:0005737">
    <property type="term" value="C:cytoplasm"/>
    <property type="evidence" value="ECO:0007669"/>
    <property type="project" value="UniProtKB-SubCell"/>
</dbReference>
<dbReference type="EMBL" id="BABT02000220">
    <property type="protein sequence ID" value="GAA99614.1"/>
    <property type="molecule type" value="Genomic_DNA"/>
</dbReference>